<dbReference type="Pfam" id="PF03009">
    <property type="entry name" value="GDPD"/>
    <property type="match status" value="1"/>
</dbReference>
<dbReference type="GO" id="GO:0008889">
    <property type="term" value="F:glycerophosphodiester phosphodiesterase activity"/>
    <property type="evidence" value="ECO:0007669"/>
    <property type="project" value="TreeGrafter"/>
</dbReference>
<dbReference type="GO" id="GO:0005886">
    <property type="term" value="C:plasma membrane"/>
    <property type="evidence" value="ECO:0007669"/>
    <property type="project" value="TreeGrafter"/>
</dbReference>
<dbReference type="AlphaFoldDB" id="A0A0N4Z7P4"/>
<accession>A0A0N4Z7P4</accession>
<dbReference type="GO" id="GO:0006580">
    <property type="term" value="P:ethanolamine metabolic process"/>
    <property type="evidence" value="ECO:0007669"/>
    <property type="project" value="TreeGrafter"/>
</dbReference>
<organism evidence="2 3">
    <name type="scientific">Parastrongyloides trichosuri</name>
    <name type="common">Possum-specific nematode worm</name>
    <dbReference type="NCBI Taxonomy" id="131310"/>
    <lineage>
        <taxon>Eukaryota</taxon>
        <taxon>Metazoa</taxon>
        <taxon>Ecdysozoa</taxon>
        <taxon>Nematoda</taxon>
        <taxon>Chromadorea</taxon>
        <taxon>Rhabditida</taxon>
        <taxon>Tylenchina</taxon>
        <taxon>Panagrolaimomorpha</taxon>
        <taxon>Strongyloidoidea</taxon>
        <taxon>Strongyloididae</taxon>
        <taxon>Parastrongyloides</taxon>
    </lineage>
</organism>
<sequence length="283" mass="32717">MFKRDQAPKENVTIFFENLSLGGHRGSPHKSPENTIASFLSAYEDGVDAVEFDVALSKDKIPIIIHDDTLDRTCNGTGRVEDYNITYLRTLDCGYDNGIKLDVNAVHRMPLLEDIVKFCKKRKLKMVFDIKDYSNDMINQLISIFEKEKIYTQGIVCSFHPQVLYRIKERTNKIITGYTWGAGEFSLGKTWNNFTLLDRTIDFLNILGSHTLFGKFLGADMLLTKESDITSWYVKRQKFFGFKIGAWTVNDLKGIKWLIEDLNVFVLTDYTSLYRRNKKDKEV</sequence>
<keyword evidence="2" id="KW-1185">Reference proteome</keyword>
<feature type="domain" description="GP-PDE" evidence="1">
    <location>
        <begin position="19"/>
        <end position="278"/>
    </location>
</feature>
<dbReference type="PANTHER" id="PTHR46320">
    <property type="entry name" value="GLYCEROPHOSPHODIESTER PHOSPHODIESTERASE 1"/>
    <property type="match status" value="1"/>
</dbReference>
<evidence type="ECO:0000313" key="3">
    <source>
        <dbReference type="WBParaSite" id="PTRK_0000319600.1"/>
    </source>
</evidence>
<dbReference type="STRING" id="131310.A0A0N4Z7P4"/>
<evidence type="ECO:0000313" key="2">
    <source>
        <dbReference type="Proteomes" id="UP000038045"/>
    </source>
</evidence>
<dbReference type="SUPFAM" id="SSF51695">
    <property type="entry name" value="PLC-like phosphodiesterases"/>
    <property type="match status" value="1"/>
</dbReference>
<protein>
    <submittedName>
        <fullName evidence="3">GP-PDE domain-containing protein</fullName>
    </submittedName>
</protein>
<dbReference type="Proteomes" id="UP000038045">
    <property type="component" value="Unplaced"/>
</dbReference>
<name>A0A0N4Z7P4_PARTI</name>
<dbReference type="InterPro" id="IPR030395">
    <property type="entry name" value="GP_PDE_dom"/>
</dbReference>
<dbReference type="PROSITE" id="PS51704">
    <property type="entry name" value="GP_PDE"/>
    <property type="match status" value="1"/>
</dbReference>
<dbReference type="Gene3D" id="3.20.20.190">
    <property type="entry name" value="Phosphatidylinositol (PI) phosphodiesterase"/>
    <property type="match status" value="1"/>
</dbReference>
<dbReference type="PANTHER" id="PTHR46320:SF1">
    <property type="entry name" value="GLYCEROPHOSPHODIESTER PHOSPHODIESTERASE 1"/>
    <property type="match status" value="1"/>
</dbReference>
<evidence type="ECO:0000259" key="1">
    <source>
        <dbReference type="PROSITE" id="PS51704"/>
    </source>
</evidence>
<reference evidence="3" key="1">
    <citation type="submission" date="2017-02" db="UniProtKB">
        <authorList>
            <consortium name="WormBaseParasite"/>
        </authorList>
    </citation>
    <scope>IDENTIFICATION</scope>
</reference>
<proteinExistence type="predicted"/>
<dbReference type="GO" id="GO:0070291">
    <property type="term" value="P:N-acylethanolamine metabolic process"/>
    <property type="evidence" value="ECO:0007669"/>
    <property type="project" value="TreeGrafter"/>
</dbReference>
<dbReference type="WBParaSite" id="PTRK_0000319600.1">
    <property type="protein sequence ID" value="PTRK_0000319600.1"/>
    <property type="gene ID" value="PTRK_0000319600"/>
</dbReference>
<dbReference type="GO" id="GO:0006644">
    <property type="term" value="P:phospholipid metabolic process"/>
    <property type="evidence" value="ECO:0007669"/>
    <property type="project" value="TreeGrafter"/>
</dbReference>
<dbReference type="InterPro" id="IPR017946">
    <property type="entry name" value="PLC-like_Pdiesterase_TIM-brl"/>
</dbReference>